<feature type="compositionally biased region" description="Acidic residues" evidence="1">
    <location>
        <begin position="380"/>
        <end position="399"/>
    </location>
</feature>
<reference evidence="3 4" key="1">
    <citation type="journal article" date="2011" name="Proc. Natl. Acad. Sci. U.S.A.">
        <title>Comparative genomics of xylose-fermenting fungi for enhanced biofuel production.</title>
        <authorList>
            <person name="Wohlbach D.J."/>
            <person name="Kuo A."/>
            <person name="Sato T.K."/>
            <person name="Potts K.M."/>
            <person name="Salamov A.A."/>
            <person name="LaButti K.M."/>
            <person name="Sun H."/>
            <person name="Clum A."/>
            <person name="Pangilinan J.L."/>
            <person name="Lindquist E.A."/>
            <person name="Lucas S."/>
            <person name="Lapidus A."/>
            <person name="Jin M."/>
            <person name="Gunawan C."/>
            <person name="Balan V."/>
            <person name="Dale B.E."/>
            <person name="Jeffries T.W."/>
            <person name="Zinkel R."/>
            <person name="Barry K.W."/>
            <person name="Grigoriev I.V."/>
            <person name="Gasch A.P."/>
        </authorList>
    </citation>
    <scope>NUCLEOTIDE SEQUENCE [LARGE SCALE GENOMIC DNA]</scope>
    <source>
        <strain evidence="4">NRRL Y-27907 / 11-Y1</strain>
    </source>
</reference>
<feature type="region of interest" description="Disordered" evidence="1">
    <location>
        <begin position="380"/>
        <end position="423"/>
    </location>
</feature>
<evidence type="ECO:0000256" key="1">
    <source>
        <dbReference type="SAM" id="MobiDB-lite"/>
    </source>
</evidence>
<feature type="compositionally biased region" description="Polar residues" evidence="1">
    <location>
        <begin position="1"/>
        <end position="10"/>
    </location>
</feature>
<feature type="compositionally biased region" description="Low complexity" evidence="1">
    <location>
        <begin position="11"/>
        <end position="26"/>
    </location>
</feature>
<dbReference type="HOGENOM" id="CLU_037331_0_0_1"/>
<evidence type="ECO:0000259" key="2">
    <source>
        <dbReference type="Pfam" id="PF08729"/>
    </source>
</evidence>
<proteinExistence type="predicted"/>
<feature type="compositionally biased region" description="Polar residues" evidence="1">
    <location>
        <begin position="27"/>
        <end position="70"/>
    </location>
</feature>
<dbReference type="OrthoDB" id="5576775at2759"/>
<protein>
    <recommendedName>
        <fullName evidence="2">Hpc2-related domain-containing protein</fullName>
    </recommendedName>
</protein>
<feature type="region of interest" description="Disordered" evidence="1">
    <location>
        <begin position="171"/>
        <end position="256"/>
    </location>
</feature>
<evidence type="ECO:0000313" key="4">
    <source>
        <dbReference type="Proteomes" id="UP000000709"/>
    </source>
</evidence>
<feature type="compositionally biased region" description="Polar residues" evidence="1">
    <location>
        <begin position="130"/>
        <end position="143"/>
    </location>
</feature>
<gene>
    <name evidence="3" type="ORF">SPAPADRAFT_51116</name>
</gene>
<feature type="domain" description="Hpc2-related" evidence="2">
    <location>
        <begin position="442"/>
        <end position="475"/>
    </location>
</feature>
<dbReference type="InParanoid" id="G3ANU8"/>
<dbReference type="OMA" id="MDGDVPM"/>
<dbReference type="KEGG" id="spaa:SPAPADRAFT_51116"/>
<organism evidence="4">
    <name type="scientific">Spathaspora passalidarum (strain NRRL Y-27907 / 11-Y1)</name>
    <dbReference type="NCBI Taxonomy" id="619300"/>
    <lineage>
        <taxon>Eukaryota</taxon>
        <taxon>Fungi</taxon>
        <taxon>Dikarya</taxon>
        <taxon>Ascomycota</taxon>
        <taxon>Saccharomycotina</taxon>
        <taxon>Pichiomycetes</taxon>
        <taxon>Debaryomycetaceae</taxon>
        <taxon>Spathaspora</taxon>
    </lineage>
</organism>
<feature type="compositionally biased region" description="Basic and acidic residues" evidence="1">
    <location>
        <begin position="286"/>
        <end position="327"/>
    </location>
</feature>
<dbReference type="InterPro" id="IPR014840">
    <property type="entry name" value="HRD"/>
</dbReference>
<feature type="region of interest" description="Disordered" evidence="1">
    <location>
        <begin position="286"/>
        <end position="345"/>
    </location>
</feature>
<sequence>MAQSNGNVPISSLLDSNSNQEDNNNSMSGSVPLSQPQGKQPTTNSHPSKNTSLSSLVSRYQTTFNFSSTPTPEPEDDELIILDKLPTLAKKSKPQSKNASNKSSPKPQTAATTSSSRQSSSLPVLMPKPSSDQQSKNFNYSDQIKKFQTNIQFGPAASTSTGGAFHSKTSINSIINLDDESDSPKPQTPTPTPAAATATTTTSGPPRKKRPPPKKVASPKADSVSKPKKKSPESTTSSALANVTSAAPAPVKKPLHAGMITERSSVSAGAAPVKLGAPSFVDLLNSDHESDKVEEIQNEVKEEDKTKSEDKTKQEDKSKEKEKEKPEPPIIALNIPLLDPKDPKPGKAEVVINVLRLAEEKYGWSVVHPKAKSAIDIMDDMMDEDDEGMDDDDEEDVIVDEEKSAQPPPPPPPAAAAAKDKELTEQQLVRQHEIRMIRKVGKYDYEDPFIDDEELQMEEEITTTKEGFFVYWGPLVDDRNISNKKGSSKKR</sequence>
<feature type="region of interest" description="Disordered" evidence="1">
    <location>
        <begin position="1"/>
        <end position="143"/>
    </location>
</feature>
<feature type="compositionally biased region" description="Low complexity" evidence="1">
    <location>
        <begin position="193"/>
        <end position="202"/>
    </location>
</feature>
<accession>G3ANU8</accession>
<dbReference type="eggNOG" id="ENOG502RG9A">
    <property type="taxonomic scope" value="Eukaryota"/>
</dbReference>
<name>G3ANU8_SPAPN</name>
<dbReference type="STRING" id="619300.G3ANU8"/>
<evidence type="ECO:0000313" key="3">
    <source>
        <dbReference type="EMBL" id="EGW32573.1"/>
    </source>
</evidence>
<dbReference type="RefSeq" id="XP_007375849.1">
    <property type="nucleotide sequence ID" value="XM_007375787.1"/>
</dbReference>
<dbReference type="AlphaFoldDB" id="G3ANU8"/>
<dbReference type="Pfam" id="PF08729">
    <property type="entry name" value="HUN"/>
    <property type="match status" value="1"/>
</dbReference>
<keyword evidence="4" id="KW-1185">Reference proteome</keyword>
<dbReference type="Proteomes" id="UP000000709">
    <property type="component" value="Unassembled WGS sequence"/>
</dbReference>
<dbReference type="GeneID" id="18871519"/>
<dbReference type="EMBL" id="GL996502">
    <property type="protein sequence ID" value="EGW32573.1"/>
    <property type="molecule type" value="Genomic_DNA"/>
</dbReference>
<feature type="compositionally biased region" description="Low complexity" evidence="1">
    <location>
        <begin position="95"/>
        <end position="121"/>
    </location>
</feature>